<evidence type="ECO:0000313" key="2">
    <source>
        <dbReference type="Proteomes" id="UP001060085"/>
    </source>
</evidence>
<name>A0ACC0BTY6_CATRO</name>
<evidence type="ECO:0000313" key="1">
    <source>
        <dbReference type="EMBL" id="KAI5676047.1"/>
    </source>
</evidence>
<dbReference type="Proteomes" id="UP001060085">
    <property type="component" value="Linkage Group LG02"/>
</dbReference>
<comment type="caution">
    <text evidence="1">The sequence shown here is derived from an EMBL/GenBank/DDBJ whole genome shotgun (WGS) entry which is preliminary data.</text>
</comment>
<dbReference type="EMBL" id="CM044702">
    <property type="protein sequence ID" value="KAI5676047.1"/>
    <property type="molecule type" value="Genomic_DNA"/>
</dbReference>
<proteinExistence type="predicted"/>
<keyword evidence="2" id="KW-1185">Reference proteome</keyword>
<organism evidence="1 2">
    <name type="scientific">Catharanthus roseus</name>
    <name type="common">Madagascar periwinkle</name>
    <name type="synonym">Vinca rosea</name>
    <dbReference type="NCBI Taxonomy" id="4058"/>
    <lineage>
        <taxon>Eukaryota</taxon>
        <taxon>Viridiplantae</taxon>
        <taxon>Streptophyta</taxon>
        <taxon>Embryophyta</taxon>
        <taxon>Tracheophyta</taxon>
        <taxon>Spermatophyta</taxon>
        <taxon>Magnoliopsida</taxon>
        <taxon>eudicotyledons</taxon>
        <taxon>Gunneridae</taxon>
        <taxon>Pentapetalae</taxon>
        <taxon>asterids</taxon>
        <taxon>lamiids</taxon>
        <taxon>Gentianales</taxon>
        <taxon>Apocynaceae</taxon>
        <taxon>Rauvolfioideae</taxon>
        <taxon>Vinceae</taxon>
        <taxon>Catharanthinae</taxon>
        <taxon>Catharanthus</taxon>
    </lineage>
</organism>
<accession>A0ACC0BTY6</accession>
<reference evidence="2" key="1">
    <citation type="journal article" date="2023" name="Nat. Plants">
        <title>Single-cell RNA sequencing provides a high-resolution roadmap for understanding the multicellular compartmentation of specialized metabolism.</title>
        <authorList>
            <person name="Sun S."/>
            <person name="Shen X."/>
            <person name="Li Y."/>
            <person name="Li Y."/>
            <person name="Wang S."/>
            <person name="Li R."/>
            <person name="Zhang H."/>
            <person name="Shen G."/>
            <person name="Guo B."/>
            <person name="Wei J."/>
            <person name="Xu J."/>
            <person name="St-Pierre B."/>
            <person name="Chen S."/>
            <person name="Sun C."/>
        </authorList>
    </citation>
    <scope>NUCLEOTIDE SEQUENCE [LARGE SCALE GENOMIC DNA]</scope>
</reference>
<sequence>MNEARRQTRRGGRQHNRTDYRGMVAKGTTSTPVNLGGEDGRGLRIVGTVCPTALAKVTMCRYTIRPVLDELKANAERLHIETGSPILTDEQLMFEAASGSNNGRVYGFGSVCSRYRGVPGRQKQLVIGSFGIFYDSPRGLYREGEEVVGIHAAGTGEVHLLHDIIHISV</sequence>
<protein>
    <submittedName>
        <fullName evidence="1">Uncharacterized protein</fullName>
    </submittedName>
</protein>
<gene>
    <name evidence="1" type="ORF">M9H77_06997</name>
</gene>